<evidence type="ECO:0000256" key="1">
    <source>
        <dbReference type="SAM" id="MobiDB-lite"/>
    </source>
</evidence>
<feature type="region of interest" description="Disordered" evidence="1">
    <location>
        <begin position="520"/>
        <end position="558"/>
    </location>
</feature>
<dbReference type="EMBL" id="BKCJ010237451">
    <property type="protein sequence ID" value="GEZ06730.1"/>
    <property type="molecule type" value="Genomic_DNA"/>
</dbReference>
<dbReference type="AlphaFoldDB" id="A0A699I3F8"/>
<comment type="caution">
    <text evidence="2">The sequence shown here is derived from an EMBL/GenBank/DDBJ whole genome shotgun (WGS) entry which is preliminary data.</text>
</comment>
<evidence type="ECO:0008006" key="3">
    <source>
        <dbReference type="Google" id="ProtNLM"/>
    </source>
</evidence>
<evidence type="ECO:0000313" key="2">
    <source>
        <dbReference type="EMBL" id="GEZ06730.1"/>
    </source>
</evidence>
<feature type="compositionally biased region" description="Basic and acidic residues" evidence="1">
    <location>
        <begin position="536"/>
        <end position="558"/>
    </location>
</feature>
<organism evidence="2">
    <name type="scientific">Tanacetum cinerariifolium</name>
    <name type="common">Dalmatian daisy</name>
    <name type="synonym">Chrysanthemum cinerariifolium</name>
    <dbReference type="NCBI Taxonomy" id="118510"/>
    <lineage>
        <taxon>Eukaryota</taxon>
        <taxon>Viridiplantae</taxon>
        <taxon>Streptophyta</taxon>
        <taxon>Embryophyta</taxon>
        <taxon>Tracheophyta</taxon>
        <taxon>Spermatophyta</taxon>
        <taxon>Magnoliopsida</taxon>
        <taxon>eudicotyledons</taxon>
        <taxon>Gunneridae</taxon>
        <taxon>Pentapetalae</taxon>
        <taxon>asterids</taxon>
        <taxon>campanulids</taxon>
        <taxon>Asterales</taxon>
        <taxon>Asteraceae</taxon>
        <taxon>Asteroideae</taxon>
        <taxon>Anthemideae</taxon>
        <taxon>Anthemidinae</taxon>
        <taxon>Tanacetum</taxon>
    </lineage>
</organism>
<feature type="region of interest" description="Disordered" evidence="1">
    <location>
        <begin position="217"/>
        <end position="273"/>
    </location>
</feature>
<proteinExistence type="predicted"/>
<reference evidence="2" key="1">
    <citation type="journal article" date="2019" name="Sci. Rep.">
        <title>Draft genome of Tanacetum cinerariifolium, the natural source of mosquito coil.</title>
        <authorList>
            <person name="Yamashiro T."/>
            <person name="Shiraishi A."/>
            <person name="Satake H."/>
            <person name="Nakayama K."/>
        </authorList>
    </citation>
    <scope>NUCLEOTIDE SEQUENCE</scope>
</reference>
<name>A0A699I3F8_TANCI</name>
<feature type="compositionally biased region" description="Basic residues" evidence="1">
    <location>
        <begin position="526"/>
        <end position="535"/>
    </location>
</feature>
<sequence length="678" mass="77309">MSTPKLATTHNLIEFLEKPSESDGFEQIVDFLNANPIKYALTVSPTIYTSCVKQFWTTVQIKTVNDDVRLQALIDGKKVVVNEASIRHGVKLNDAEGTSCLSNAVIFEELARMSTMASAIICLANNQKFNFSKYILTSLVKNLKAGVPFYMFLRFIQVFVNHQLGDMSHHTGIFVNPSLIKKVFANMKRVGTGFSGAVTPLFGTMMVQALEKVGNLPTDVQDTPIPDEPSSSQPQRNHKCRRKQRMETKVSPTETNTEEHVPTHSNDPLHSGDDRMQLKELMELCTNLSNKVFDLEKEEESSKHGRKIADIDADTEVNLENVYTLDMAHEETVLSMQDVDVQSERIEDVVKDVEDVVATAENVEGINAAIIPKVFKNDVTLAQTLIEIKAAKHKAKGITMQELSEFKTTLPSQSSLPSQAKDKGKGLMVEPEMPLTRKGQIALGEEVQSRQSNAVRKYQALKRKLVLVAQARKNMMIYLKSMAGYKMDYFKGMSYEHIRPIFKMEYNKVQAYLKKGPEMDTERIKAPRKRIRKEKLKKDQPAKKQKGDKLEHDNAKKEKLEEQKEAKELKKNLKIVPDDEDDVFVNVTPLSSKPPTIVDYKIYKEGKNEHFQIIRANSNHQMYLAFSTMLKNFDREDLEVLWKIVKDMFKKSQPKEVLDVFLWHTLKVMFEHTVEYNV</sequence>
<gene>
    <name evidence="2" type="ORF">Tci_478703</name>
</gene>
<protein>
    <recommendedName>
        <fullName evidence="3">Xylulose kinase-1</fullName>
    </recommendedName>
</protein>
<accession>A0A699I3F8</accession>